<dbReference type="InterPro" id="IPR011989">
    <property type="entry name" value="ARM-like"/>
</dbReference>
<organism evidence="10 11">
    <name type="scientific">Tetrapisispora phaffii (strain ATCC 24235 / CBS 4417 / NBRC 1672 / NRRL Y-8282 / UCD 70-5)</name>
    <name type="common">Yeast</name>
    <name type="synonym">Fabospora phaffii</name>
    <dbReference type="NCBI Taxonomy" id="1071381"/>
    <lineage>
        <taxon>Eukaryota</taxon>
        <taxon>Fungi</taxon>
        <taxon>Dikarya</taxon>
        <taxon>Ascomycota</taxon>
        <taxon>Saccharomycotina</taxon>
        <taxon>Saccharomycetes</taxon>
        <taxon>Saccharomycetales</taxon>
        <taxon>Saccharomycetaceae</taxon>
        <taxon>Tetrapisispora</taxon>
    </lineage>
</organism>
<keyword evidence="6" id="KW-0226">DNA condensation</keyword>
<dbReference type="GO" id="GO:0007076">
    <property type="term" value="P:mitotic chromosome condensation"/>
    <property type="evidence" value="ECO:0007669"/>
    <property type="project" value="EnsemblFungi"/>
</dbReference>
<name>G8BSN3_TETPH</name>
<dbReference type="Proteomes" id="UP000005666">
    <property type="component" value="Chromosome 4"/>
</dbReference>
<dbReference type="OrthoDB" id="27187at2759"/>
<dbReference type="EMBL" id="HE612859">
    <property type="protein sequence ID" value="CCE62854.1"/>
    <property type="molecule type" value="Genomic_DNA"/>
</dbReference>
<comment type="subcellular location">
    <subcellularLocation>
        <location evidence="1">Chromosome</location>
    </subcellularLocation>
</comment>
<dbReference type="GO" id="GO:0003682">
    <property type="term" value="F:chromatin binding"/>
    <property type="evidence" value="ECO:0007669"/>
    <property type="project" value="EnsemblFungi"/>
</dbReference>
<dbReference type="PANTHER" id="PTHR14418">
    <property type="entry name" value="CONDENSIN COMPLEX SUBUNIT 3-RELATED"/>
    <property type="match status" value="1"/>
</dbReference>
<dbReference type="RefSeq" id="XP_003685288.1">
    <property type="nucleotide sequence ID" value="XM_003685240.1"/>
</dbReference>
<dbReference type="STRING" id="1071381.G8BSN3"/>
<dbReference type="AlphaFoldDB" id="G8BSN3"/>
<evidence type="ECO:0000256" key="3">
    <source>
        <dbReference type="ARBA" id="ARBA00022454"/>
    </source>
</evidence>
<reference evidence="10 11" key="1">
    <citation type="journal article" date="2011" name="Proc. Natl. Acad. Sci. U.S.A.">
        <title>Evolutionary erosion of yeast sex chromosomes by mating-type switching accidents.</title>
        <authorList>
            <person name="Gordon J.L."/>
            <person name="Armisen D."/>
            <person name="Proux-Wera E."/>
            <person name="Oheigeartaigh S.S."/>
            <person name="Byrne K.P."/>
            <person name="Wolfe K.H."/>
        </authorList>
    </citation>
    <scope>NUCLEOTIDE SEQUENCE [LARGE SCALE GENOMIC DNA]</scope>
    <source>
        <strain evidence="11">ATCC 24235 / CBS 4417 / NBRC 1672 / NRRL Y-8282 / UCD 70-5</strain>
    </source>
</reference>
<evidence type="ECO:0000256" key="8">
    <source>
        <dbReference type="SAM" id="MobiDB-lite"/>
    </source>
</evidence>
<evidence type="ECO:0000256" key="4">
    <source>
        <dbReference type="ARBA" id="ARBA00022618"/>
    </source>
</evidence>
<dbReference type="Pfam" id="PF12719">
    <property type="entry name" value="Cnd3"/>
    <property type="match status" value="1"/>
</dbReference>
<dbReference type="Gene3D" id="1.25.10.10">
    <property type="entry name" value="Leucine-rich Repeat Variant"/>
    <property type="match status" value="1"/>
</dbReference>
<evidence type="ECO:0000313" key="10">
    <source>
        <dbReference type="EMBL" id="CCE62854.1"/>
    </source>
</evidence>
<dbReference type="GO" id="GO:0010032">
    <property type="term" value="P:meiotic chromosome condensation"/>
    <property type="evidence" value="ECO:0007669"/>
    <property type="project" value="EnsemblFungi"/>
</dbReference>
<comment type="similarity">
    <text evidence="2">Belongs to the CND3 (condensin subunit 3) family.</text>
</comment>
<dbReference type="InterPro" id="IPR025977">
    <property type="entry name" value="Cnd3_C"/>
</dbReference>
<evidence type="ECO:0000256" key="7">
    <source>
        <dbReference type="ARBA" id="ARBA00023306"/>
    </source>
</evidence>
<keyword evidence="3" id="KW-0158">Chromosome</keyword>
<feature type="region of interest" description="Disordered" evidence="8">
    <location>
        <begin position="1"/>
        <end position="21"/>
    </location>
</feature>
<dbReference type="GO" id="GO:0051301">
    <property type="term" value="P:cell division"/>
    <property type="evidence" value="ECO:0007669"/>
    <property type="project" value="UniProtKB-KW"/>
</dbReference>
<dbReference type="SUPFAM" id="SSF48371">
    <property type="entry name" value="ARM repeat"/>
    <property type="match status" value="1"/>
</dbReference>
<keyword evidence="11" id="KW-1185">Reference proteome</keyword>
<dbReference type="KEGG" id="tpf:TPHA_0D02160"/>
<keyword evidence="4" id="KW-0132">Cell division</keyword>
<sequence>METDISMKVDGPDGNSEKNQLNDENSNIFHAIADVFQKAQSTYVGHRRHVAVLKKIQKKANAQGHGEEFIYWFNKLVSKVLPLKKNKVIGDRIIKLVAAFVASLDRDLENIKQQDSDKAMKQSDGLTQEAFNQFVNRFIRHILRGVESKDRNVRLRSLQILAVLMDNIREIDEELYDLIMWSLNKRVYDKEANVRIQAVFCLTKFQDESMSNNSNDNKKNKDEIVLDNATHKLMTIIQNDPSAEVRRASLLNLVNNKLTRAHILERSRDVNQINRRLIYSRVLKSMGMTCFDVDTRIMNQLLKWGLEDREESVRSACARLISFDWLNWLKGDLIELIERLNVIKSDIADKVMEIIFNTRPDIISKVKFPEEIWTDFTVEIAFLSKCFYLHCANNNLVDIIEQNYPEGTKLAEYLTSYLRNRYDIQETQLSKLEKMHLDFIIEQLLVIATKYDYSDEIGRRHMLTVIRNMLSLVDLSESLIKIGLEVLKILSINERDFVSMSIEIINDIRDDDIDLQEKSEHKGNPNKEYDSDDEDDDNIENFKNAVEDLVDGKNSAIEEGINVKHAEREATPETMIRCLTRSCNLLQLVENPLEQNVLITSLIDTLITPAVRNSDQKIRVIGIRNLGLCCLLDRQLAAENMYILGMCVSKGQEELKEVALQAIVDIFSVFGLSVVDGENMVDSLSLHKIFYKVLKNGSLPNCQVIAAEGLCKLYLADIFTDDDLFETLVLSYFTPQNSSNERLIQAFAFCIPVYCYSHPAHQQRMGRIAADVLLRLCIIWDDIQTNDDPESELQKMLKPNILFQQFIDWTDSRKLISSSSRFHNQDHYNVQLDFLLDVLKVFPKFEKKEIKKLLLINVNAVYISVEQDLARLQEILTYVEDIIENETLDYMSSNSLSKFKNTLIETITTLREDGKQTEVGSNSDEEFSQVLDSTYNKSDIDSIAEGDMDDDSAVDLKSKVESPVDESALKKRTIDDVEIENESNIEEISSTLLKSENLKNVSFILPEDNESDSMSVDDKLYIDD</sequence>
<feature type="region of interest" description="Disordered" evidence="8">
    <location>
        <begin position="516"/>
        <end position="537"/>
    </location>
</feature>
<evidence type="ECO:0000256" key="1">
    <source>
        <dbReference type="ARBA" id="ARBA00004286"/>
    </source>
</evidence>
<feature type="domain" description="Nuclear condensin complex subunit 3 C-terminal" evidence="9">
    <location>
        <begin position="577"/>
        <end position="863"/>
    </location>
</feature>
<accession>G8BSN3</accession>
<keyword evidence="7" id="KW-0131">Cell cycle</keyword>
<dbReference type="InterPro" id="IPR016024">
    <property type="entry name" value="ARM-type_fold"/>
</dbReference>
<dbReference type="GO" id="GO:0051307">
    <property type="term" value="P:meiotic chromosome separation"/>
    <property type="evidence" value="ECO:0007669"/>
    <property type="project" value="EnsemblFungi"/>
</dbReference>
<dbReference type="InterPro" id="IPR027165">
    <property type="entry name" value="CND3"/>
</dbReference>
<evidence type="ECO:0000256" key="6">
    <source>
        <dbReference type="ARBA" id="ARBA00023067"/>
    </source>
</evidence>
<evidence type="ECO:0000259" key="9">
    <source>
        <dbReference type="Pfam" id="PF12719"/>
    </source>
</evidence>
<evidence type="ECO:0000256" key="2">
    <source>
        <dbReference type="ARBA" id="ARBA00006533"/>
    </source>
</evidence>
<dbReference type="GeneID" id="11531104"/>
<dbReference type="GO" id="GO:0000793">
    <property type="term" value="C:condensed chromosome"/>
    <property type="evidence" value="ECO:0007669"/>
    <property type="project" value="TreeGrafter"/>
</dbReference>
<proteinExistence type="inferred from homology"/>
<dbReference type="GO" id="GO:0070550">
    <property type="term" value="P:rDNA chromatin condensation"/>
    <property type="evidence" value="ECO:0007669"/>
    <property type="project" value="EnsemblFungi"/>
</dbReference>
<dbReference type="HOGENOM" id="CLU_004446_1_1_1"/>
<protein>
    <recommendedName>
        <fullName evidence="9">Nuclear condensin complex subunit 3 C-terminal domain-containing protein</fullName>
    </recommendedName>
</protein>
<keyword evidence="5" id="KW-0498">Mitosis</keyword>
<feature type="compositionally biased region" description="Basic and acidic residues" evidence="8">
    <location>
        <begin position="516"/>
        <end position="529"/>
    </location>
</feature>
<dbReference type="GO" id="GO:0000796">
    <property type="term" value="C:condensin complex"/>
    <property type="evidence" value="ECO:0007669"/>
    <property type="project" value="EnsemblFungi"/>
</dbReference>
<dbReference type="PANTHER" id="PTHR14418:SF5">
    <property type="entry name" value="CONDENSIN COMPLEX SUBUNIT 3"/>
    <property type="match status" value="1"/>
</dbReference>
<dbReference type="GO" id="GO:0070058">
    <property type="term" value="P:tRNA gene clustering"/>
    <property type="evidence" value="ECO:0007669"/>
    <property type="project" value="EnsemblFungi"/>
</dbReference>
<dbReference type="GO" id="GO:0007130">
    <property type="term" value="P:synaptonemal complex assembly"/>
    <property type="evidence" value="ECO:0007669"/>
    <property type="project" value="EnsemblFungi"/>
</dbReference>
<dbReference type="eggNOG" id="KOG2025">
    <property type="taxonomic scope" value="Eukaryota"/>
</dbReference>
<dbReference type="GO" id="GO:1903342">
    <property type="term" value="P:negative regulation of meiotic DNA double-strand break formation"/>
    <property type="evidence" value="ECO:0007669"/>
    <property type="project" value="EnsemblFungi"/>
</dbReference>
<evidence type="ECO:0000256" key="5">
    <source>
        <dbReference type="ARBA" id="ARBA00022776"/>
    </source>
</evidence>
<evidence type="ECO:0000313" key="11">
    <source>
        <dbReference type="Proteomes" id="UP000005666"/>
    </source>
</evidence>
<feature type="compositionally biased region" description="Basic and acidic residues" evidence="8">
    <location>
        <begin position="1"/>
        <end position="11"/>
    </location>
</feature>
<gene>
    <name evidence="10" type="primary">TPHA0D02160</name>
    <name evidence="10" type="ordered locus">TPHA_0D02160</name>
</gene>
<dbReference type="OMA" id="FRATQIT"/>